<sequence>MCNSDFNPFPSAPSDTVAMDNHPTSKVAISHVTSHPSPEFFTAEIPVSATTFVGCYTHGRDYQLALIRTPLEGNSFVYKARGNIKSTPSAGAKCHHVFLLGAVIDLASLVAIQSKASQIPHATNKANRLFARDFAALEGIMVDEKDESTAISSTWCKRLTVENGSTVDQIQLDCSPLAEICSGPLGLGCILLIDATMHMQDVYREGVLSKLYTLVAHKINVIEESDAADVGIVDNVNGITDNLGKMLNIRE</sequence>
<protein>
    <submittedName>
        <fullName evidence="1">Uncharacterized protein</fullName>
    </submittedName>
</protein>
<reference evidence="1" key="1">
    <citation type="submission" date="2023-03" db="EMBL/GenBank/DDBJ databases">
        <title>Massive genome expansion in bonnet fungi (Mycena s.s.) driven by repeated elements and novel gene families across ecological guilds.</title>
        <authorList>
            <consortium name="Lawrence Berkeley National Laboratory"/>
            <person name="Harder C.B."/>
            <person name="Miyauchi S."/>
            <person name="Viragh M."/>
            <person name="Kuo A."/>
            <person name="Thoen E."/>
            <person name="Andreopoulos B."/>
            <person name="Lu D."/>
            <person name="Skrede I."/>
            <person name="Drula E."/>
            <person name="Henrissat B."/>
            <person name="Morin E."/>
            <person name="Kohler A."/>
            <person name="Barry K."/>
            <person name="LaButti K."/>
            <person name="Morin E."/>
            <person name="Salamov A."/>
            <person name="Lipzen A."/>
            <person name="Mereny Z."/>
            <person name="Hegedus B."/>
            <person name="Baldrian P."/>
            <person name="Stursova M."/>
            <person name="Weitz H."/>
            <person name="Taylor A."/>
            <person name="Grigoriev I.V."/>
            <person name="Nagy L.G."/>
            <person name="Martin F."/>
            <person name="Kauserud H."/>
        </authorList>
    </citation>
    <scope>NUCLEOTIDE SEQUENCE</scope>
    <source>
        <strain evidence="1">CBHHK200</strain>
    </source>
</reference>
<accession>A0AAD6T445</accession>
<organism evidence="1 2">
    <name type="scientific">Mycena alexandri</name>
    <dbReference type="NCBI Taxonomy" id="1745969"/>
    <lineage>
        <taxon>Eukaryota</taxon>
        <taxon>Fungi</taxon>
        <taxon>Dikarya</taxon>
        <taxon>Basidiomycota</taxon>
        <taxon>Agaricomycotina</taxon>
        <taxon>Agaricomycetes</taxon>
        <taxon>Agaricomycetidae</taxon>
        <taxon>Agaricales</taxon>
        <taxon>Marasmiineae</taxon>
        <taxon>Mycenaceae</taxon>
        <taxon>Mycena</taxon>
    </lineage>
</organism>
<gene>
    <name evidence="1" type="ORF">C8F04DRAFT_1255122</name>
</gene>
<dbReference type="Proteomes" id="UP001218188">
    <property type="component" value="Unassembled WGS sequence"/>
</dbReference>
<evidence type="ECO:0000313" key="1">
    <source>
        <dbReference type="EMBL" id="KAJ7039421.1"/>
    </source>
</evidence>
<name>A0AAD6T445_9AGAR</name>
<evidence type="ECO:0000313" key="2">
    <source>
        <dbReference type="Proteomes" id="UP001218188"/>
    </source>
</evidence>
<comment type="caution">
    <text evidence="1">The sequence shown here is derived from an EMBL/GenBank/DDBJ whole genome shotgun (WGS) entry which is preliminary data.</text>
</comment>
<proteinExistence type="predicted"/>
<dbReference type="EMBL" id="JARJCM010000027">
    <property type="protein sequence ID" value="KAJ7039421.1"/>
    <property type="molecule type" value="Genomic_DNA"/>
</dbReference>
<dbReference type="AlphaFoldDB" id="A0AAD6T445"/>
<keyword evidence="2" id="KW-1185">Reference proteome</keyword>